<dbReference type="InterPro" id="IPR009057">
    <property type="entry name" value="Homeodomain-like_sf"/>
</dbReference>
<comment type="caution">
    <text evidence="9">The sequence shown here is derived from an EMBL/GenBank/DDBJ whole genome shotgun (WGS) entry which is preliminary data.</text>
</comment>
<keyword evidence="3" id="KW-0804">Transcription</keyword>
<dbReference type="Proteomes" id="UP000794436">
    <property type="component" value="Unassembled WGS sequence"/>
</dbReference>
<protein>
    <submittedName>
        <fullName evidence="9">Uncharacterized protein</fullName>
    </submittedName>
</protein>
<feature type="domain" description="Myb-like" evidence="6">
    <location>
        <begin position="56"/>
        <end position="107"/>
    </location>
</feature>
<evidence type="ECO:0000256" key="5">
    <source>
        <dbReference type="SAM" id="MobiDB-lite"/>
    </source>
</evidence>
<evidence type="ECO:0000259" key="8">
    <source>
        <dbReference type="PROSITE" id="PS51294"/>
    </source>
</evidence>
<dbReference type="InterPro" id="IPR017930">
    <property type="entry name" value="Myb_dom"/>
</dbReference>
<keyword evidence="1" id="KW-0805">Transcription regulation</keyword>
<dbReference type="PANTHER" id="PTHR12802">
    <property type="entry name" value="SWI/SNF COMPLEX-RELATED"/>
    <property type="match status" value="1"/>
</dbReference>
<evidence type="ECO:0000259" key="7">
    <source>
        <dbReference type="PROSITE" id="PS51293"/>
    </source>
</evidence>
<reference evidence="9" key="1">
    <citation type="submission" date="2019-03" db="EMBL/GenBank/DDBJ databases">
        <title>Long read genome sequence of the mycoparasitic Pythium oligandrum ATCC 38472 isolated from sugarbeet rhizosphere.</title>
        <authorList>
            <person name="Gaulin E."/>
        </authorList>
    </citation>
    <scope>NUCLEOTIDE SEQUENCE</scope>
    <source>
        <strain evidence="9">ATCC 38472_TT</strain>
    </source>
</reference>
<keyword evidence="4" id="KW-0539">Nucleus</keyword>
<keyword evidence="10" id="KW-1185">Reference proteome</keyword>
<gene>
    <name evidence="9" type="ORF">Poli38472_008347</name>
</gene>
<dbReference type="CDD" id="cd00167">
    <property type="entry name" value="SANT"/>
    <property type="match status" value="1"/>
</dbReference>
<organism evidence="9 10">
    <name type="scientific">Pythium oligandrum</name>
    <name type="common">Mycoparasitic fungus</name>
    <dbReference type="NCBI Taxonomy" id="41045"/>
    <lineage>
        <taxon>Eukaryota</taxon>
        <taxon>Sar</taxon>
        <taxon>Stramenopiles</taxon>
        <taxon>Oomycota</taxon>
        <taxon>Peronosporomycetes</taxon>
        <taxon>Pythiales</taxon>
        <taxon>Pythiaceae</taxon>
        <taxon>Pythium</taxon>
    </lineage>
</organism>
<evidence type="ECO:0000256" key="4">
    <source>
        <dbReference type="ARBA" id="ARBA00023242"/>
    </source>
</evidence>
<keyword evidence="2" id="KW-0238">DNA-binding</keyword>
<dbReference type="SUPFAM" id="SSF46689">
    <property type="entry name" value="Homeodomain-like"/>
    <property type="match status" value="1"/>
</dbReference>
<feature type="compositionally biased region" description="Acidic residues" evidence="5">
    <location>
        <begin position="42"/>
        <end position="54"/>
    </location>
</feature>
<proteinExistence type="predicted"/>
<dbReference type="PROSITE" id="PS51294">
    <property type="entry name" value="HTH_MYB"/>
    <property type="match status" value="1"/>
</dbReference>
<dbReference type="InterPro" id="IPR017884">
    <property type="entry name" value="SANT_dom"/>
</dbReference>
<evidence type="ECO:0000256" key="1">
    <source>
        <dbReference type="ARBA" id="ARBA00023015"/>
    </source>
</evidence>
<name>A0A8K1CN85_PYTOL</name>
<dbReference type="SMART" id="SM00717">
    <property type="entry name" value="SANT"/>
    <property type="match status" value="1"/>
</dbReference>
<evidence type="ECO:0000256" key="2">
    <source>
        <dbReference type="ARBA" id="ARBA00023125"/>
    </source>
</evidence>
<dbReference type="PROSITE" id="PS50090">
    <property type="entry name" value="MYB_LIKE"/>
    <property type="match status" value="1"/>
</dbReference>
<dbReference type="PANTHER" id="PTHR12802:SF155">
    <property type="entry name" value="DEUBIQUITINASE MYSM1"/>
    <property type="match status" value="1"/>
</dbReference>
<dbReference type="Pfam" id="PF00249">
    <property type="entry name" value="Myb_DNA-binding"/>
    <property type="match status" value="1"/>
</dbReference>
<dbReference type="PROSITE" id="PS51293">
    <property type="entry name" value="SANT"/>
    <property type="match status" value="1"/>
</dbReference>
<evidence type="ECO:0000259" key="6">
    <source>
        <dbReference type="PROSITE" id="PS50090"/>
    </source>
</evidence>
<feature type="compositionally biased region" description="Basic and acidic residues" evidence="5">
    <location>
        <begin position="21"/>
        <end position="41"/>
    </location>
</feature>
<dbReference type="InterPro" id="IPR001005">
    <property type="entry name" value="SANT/Myb"/>
</dbReference>
<dbReference type="NCBIfam" id="TIGR01557">
    <property type="entry name" value="myb_SHAQKYF"/>
    <property type="match status" value="1"/>
</dbReference>
<accession>A0A8K1CN85</accession>
<dbReference type="GO" id="GO:0003677">
    <property type="term" value="F:DNA binding"/>
    <property type="evidence" value="ECO:0007669"/>
    <property type="project" value="UniProtKB-KW"/>
</dbReference>
<dbReference type="OrthoDB" id="118550at2759"/>
<feature type="region of interest" description="Disordered" evidence="5">
    <location>
        <begin position="1"/>
        <end position="65"/>
    </location>
</feature>
<sequence>MKSPVRMSRRQSWEASVKSEPYSRLEADWHQQARDVSPPREDESDSDSGDEDQDPNQVQGKGTWTRDEHKRFLEAIKIYVNGPWKLVAEYVGTRTVRQTMTHAQKYRQKAARRIRGLRTKQAIMRMHCGHEVSEESMAQERMRSMLGQSRHAYLPPELCTSFLQSAGPISPCTSDTPSFSMMDEYARLSTHSSTSPSPSYDASFDAAVGNVLEDVLDIKVKPTPFDMQPPLRISTSYSNELNGYVSDSNASDASDCSSVLAPLHNFGELEISTDLSNSPTLEECANVLLDVLFDETSTV</sequence>
<dbReference type="EMBL" id="SPLM01000037">
    <property type="protein sequence ID" value="TMW65705.1"/>
    <property type="molecule type" value="Genomic_DNA"/>
</dbReference>
<dbReference type="InterPro" id="IPR006447">
    <property type="entry name" value="Myb_dom_plants"/>
</dbReference>
<dbReference type="AlphaFoldDB" id="A0A8K1CN85"/>
<feature type="domain" description="SANT" evidence="7">
    <location>
        <begin position="59"/>
        <end position="98"/>
    </location>
</feature>
<dbReference type="Gene3D" id="1.10.10.60">
    <property type="entry name" value="Homeodomain-like"/>
    <property type="match status" value="1"/>
</dbReference>
<evidence type="ECO:0000313" key="9">
    <source>
        <dbReference type="EMBL" id="TMW65705.1"/>
    </source>
</evidence>
<feature type="domain" description="HTH myb-type" evidence="8">
    <location>
        <begin position="56"/>
        <end position="111"/>
    </location>
</feature>
<evidence type="ECO:0000256" key="3">
    <source>
        <dbReference type="ARBA" id="ARBA00023163"/>
    </source>
</evidence>
<evidence type="ECO:0000313" key="10">
    <source>
        <dbReference type="Proteomes" id="UP000794436"/>
    </source>
</evidence>